<dbReference type="AlphaFoldDB" id="A0AA36AWJ1"/>
<evidence type="ECO:0008006" key="3">
    <source>
        <dbReference type="Google" id="ProtNLM"/>
    </source>
</evidence>
<sequence>MTDGGTYKTHCLKAKTSVTKSFMRDLPYDDDCVIAAHLEYDHQRLVDFLSEATKGLGLTISVKKTEVKLQRQTVLHSARWRCDEMFKSQSLLRYCKTNMW</sequence>
<evidence type="ECO:0000313" key="1">
    <source>
        <dbReference type="EMBL" id="CAI9723369.1"/>
    </source>
</evidence>
<accession>A0AA36AWJ1</accession>
<dbReference type="Proteomes" id="UP001162480">
    <property type="component" value="Chromosome 5"/>
</dbReference>
<keyword evidence="2" id="KW-1185">Reference proteome</keyword>
<dbReference type="EMBL" id="OX597818">
    <property type="protein sequence ID" value="CAI9723369.1"/>
    <property type="molecule type" value="Genomic_DNA"/>
</dbReference>
<reference evidence="1" key="1">
    <citation type="submission" date="2023-08" db="EMBL/GenBank/DDBJ databases">
        <authorList>
            <person name="Alioto T."/>
            <person name="Alioto T."/>
            <person name="Gomez Garrido J."/>
        </authorList>
    </citation>
    <scope>NUCLEOTIDE SEQUENCE</scope>
</reference>
<name>A0AA36AWJ1_OCTVU</name>
<proteinExistence type="predicted"/>
<gene>
    <name evidence="1" type="ORF">OCTVUL_1B002519</name>
</gene>
<organism evidence="1 2">
    <name type="scientific">Octopus vulgaris</name>
    <name type="common">Common octopus</name>
    <dbReference type="NCBI Taxonomy" id="6645"/>
    <lineage>
        <taxon>Eukaryota</taxon>
        <taxon>Metazoa</taxon>
        <taxon>Spiralia</taxon>
        <taxon>Lophotrochozoa</taxon>
        <taxon>Mollusca</taxon>
        <taxon>Cephalopoda</taxon>
        <taxon>Coleoidea</taxon>
        <taxon>Octopodiformes</taxon>
        <taxon>Octopoda</taxon>
        <taxon>Incirrata</taxon>
        <taxon>Octopodidae</taxon>
        <taxon>Octopus</taxon>
    </lineage>
</organism>
<protein>
    <recommendedName>
        <fullName evidence="3">Reverse transcriptase domain-containing protein</fullName>
    </recommendedName>
</protein>
<evidence type="ECO:0000313" key="2">
    <source>
        <dbReference type="Proteomes" id="UP001162480"/>
    </source>
</evidence>